<dbReference type="Pfam" id="PF18937">
    <property type="entry name" value="DUF5685"/>
    <property type="match status" value="1"/>
</dbReference>
<evidence type="ECO:0000313" key="2">
    <source>
        <dbReference type="Proteomes" id="UP000606499"/>
    </source>
</evidence>
<dbReference type="InterPro" id="IPR043740">
    <property type="entry name" value="DUF5685"/>
</dbReference>
<protein>
    <submittedName>
        <fullName evidence="1">Uncharacterized protein</fullName>
    </submittedName>
</protein>
<evidence type="ECO:0000313" key="1">
    <source>
        <dbReference type="EMBL" id="MBC5725559.1"/>
    </source>
</evidence>
<organism evidence="1 2">
    <name type="scientific">Agathobaculum faecis</name>
    <dbReference type="NCBI Taxonomy" id="2763013"/>
    <lineage>
        <taxon>Bacteria</taxon>
        <taxon>Bacillati</taxon>
        <taxon>Bacillota</taxon>
        <taxon>Clostridia</taxon>
        <taxon>Eubacteriales</taxon>
        <taxon>Butyricicoccaceae</taxon>
        <taxon>Agathobaculum</taxon>
    </lineage>
</organism>
<accession>A0A923LUV2</accession>
<dbReference type="Proteomes" id="UP000606499">
    <property type="component" value="Unassembled WGS sequence"/>
</dbReference>
<keyword evidence="2" id="KW-1185">Reference proteome</keyword>
<dbReference type="RefSeq" id="WP_054326662.1">
    <property type="nucleotide sequence ID" value="NZ_JACOPL010000007.1"/>
</dbReference>
<dbReference type="EMBL" id="JACOPL010000007">
    <property type="protein sequence ID" value="MBC5725559.1"/>
    <property type="molecule type" value="Genomic_DNA"/>
</dbReference>
<proteinExistence type="predicted"/>
<comment type="caution">
    <text evidence="1">The sequence shown here is derived from an EMBL/GenBank/DDBJ whole genome shotgun (WGS) entry which is preliminary data.</text>
</comment>
<name>A0A923LUV2_9FIRM</name>
<reference evidence="1" key="1">
    <citation type="submission" date="2020-08" db="EMBL/GenBank/DDBJ databases">
        <title>Genome public.</title>
        <authorList>
            <person name="Liu C."/>
            <person name="Sun Q."/>
        </authorList>
    </citation>
    <scope>NUCLEOTIDE SEQUENCE</scope>
    <source>
        <strain evidence="1">NSJ-28</strain>
    </source>
</reference>
<dbReference type="AlphaFoldDB" id="A0A923LUV2"/>
<sequence>MFGFIRPVKSELRVREADRFQQVYCGLCHAIRARYGRFYTLFLSYDMTFFVLVAGAEREGTPPPCRKRCDAHPLLKRPCAAPDDALALAADVSVLLSYHKFRDSLADEKGAKRLLAWLLCGLGKRGYQRARARLPDADREIVAALDDLQAIEREKCPSMDRAADASARMTAAVVPRTGDARERVLRQMFYHIGRWVYLLDAAQDVAEDLEQGNYNPVVLRYDLRTPDLTEIKDALERTLERSLADVCMAFDLLDAQRDAELIRNIIFLGMPLVTRQVLDGTYQTNGGWGKHGSL</sequence>
<gene>
    <name evidence="1" type="ORF">H8S45_08835</name>
</gene>